<comment type="caution">
    <text evidence="1">The sequence shown here is derived from an EMBL/GenBank/DDBJ whole genome shotgun (WGS) entry which is preliminary data.</text>
</comment>
<sequence length="129" mass="14556">MDDYDSVMSMIQLYGLYDGHARHRRRNPPALQISSAYLTCLASIPWPLMPAAMMDAITCREPIGHWLSCTAAVRPPFAFQLSKNVSLSPSPIAPYQQSVENEGDKWIRKRMKAALLIYLKGSLKQEDLC</sequence>
<accession>A0AA88P540</accession>
<evidence type="ECO:0000313" key="2">
    <source>
        <dbReference type="Proteomes" id="UP001187343"/>
    </source>
</evidence>
<dbReference type="GO" id="GO:0043169">
    <property type="term" value="F:cation binding"/>
    <property type="evidence" value="ECO:0007669"/>
    <property type="project" value="InterPro"/>
</dbReference>
<dbReference type="Proteomes" id="UP001187343">
    <property type="component" value="Unassembled WGS sequence"/>
</dbReference>
<keyword evidence="2" id="KW-1185">Reference proteome</keyword>
<gene>
    <name evidence="1" type="ORF">Q8A67_020374</name>
</gene>
<evidence type="ECO:0000313" key="1">
    <source>
        <dbReference type="EMBL" id="KAK2876278.1"/>
    </source>
</evidence>
<dbReference type="EMBL" id="JAUYZG010000020">
    <property type="protein sequence ID" value="KAK2876278.1"/>
    <property type="molecule type" value="Genomic_DNA"/>
</dbReference>
<reference evidence="1" key="1">
    <citation type="submission" date="2023-08" db="EMBL/GenBank/DDBJ databases">
        <title>Chromosome-level Genome Assembly of mud carp (Cirrhinus molitorella).</title>
        <authorList>
            <person name="Liu H."/>
        </authorList>
    </citation>
    <scope>NUCLEOTIDE SEQUENCE</scope>
    <source>
        <strain evidence="1">Prfri</strain>
        <tissue evidence="1">Muscle</tissue>
    </source>
</reference>
<dbReference type="InterPro" id="IPR000222">
    <property type="entry name" value="PP2C_BS"/>
</dbReference>
<dbReference type="PROSITE" id="PS01032">
    <property type="entry name" value="PPM_1"/>
    <property type="match status" value="1"/>
</dbReference>
<organism evidence="1 2">
    <name type="scientific">Cirrhinus molitorella</name>
    <name type="common">mud carp</name>
    <dbReference type="NCBI Taxonomy" id="172907"/>
    <lineage>
        <taxon>Eukaryota</taxon>
        <taxon>Metazoa</taxon>
        <taxon>Chordata</taxon>
        <taxon>Craniata</taxon>
        <taxon>Vertebrata</taxon>
        <taxon>Euteleostomi</taxon>
        <taxon>Actinopterygii</taxon>
        <taxon>Neopterygii</taxon>
        <taxon>Teleostei</taxon>
        <taxon>Ostariophysi</taxon>
        <taxon>Cypriniformes</taxon>
        <taxon>Cyprinidae</taxon>
        <taxon>Labeoninae</taxon>
        <taxon>Labeonini</taxon>
        <taxon>Cirrhinus</taxon>
    </lineage>
</organism>
<dbReference type="AlphaFoldDB" id="A0AA88P540"/>
<protein>
    <submittedName>
        <fullName evidence="1">Uncharacterized protein</fullName>
    </submittedName>
</protein>
<name>A0AA88P540_9TELE</name>
<proteinExistence type="predicted"/>